<organism evidence="13 14">
    <name type="scientific">Diversispora epigaea</name>
    <dbReference type="NCBI Taxonomy" id="1348612"/>
    <lineage>
        <taxon>Eukaryota</taxon>
        <taxon>Fungi</taxon>
        <taxon>Fungi incertae sedis</taxon>
        <taxon>Mucoromycota</taxon>
        <taxon>Glomeromycotina</taxon>
        <taxon>Glomeromycetes</taxon>
        <taxon>Diversisporales</taxon>
        <taxon>Diversisporaceae</taxon>
        <taxon>Diversispora</taxon>
    </lineage>
</organism>
<keyword evidence="5 11" id="KW-0653">Protein transport</keyword>
<comment type="subcellular location">
    <subcellularLocation>
        <location evidence="1">Endoplasmic reticulum membrane</location>
        <topology evidence="1">Single-pass type IV membrane protein</topology>
    </subcellularLocation>
    <subcellularLocation>
        <location evidence="2">Golgi apparatus membrane</location>
        <topology evidence="2">Single-pass type IV membrane protein</topology>
    </subcellularLocation>
</comment>
<evidence type="ECO:0000256" key="2">
    <source>
        <dbReference type="ARBA" id="ARBA00004409"/>
    </source>
</evidence>
<evidence type="ECO:0000256" key="10">
    <source>
        <dbReference type="ARBA" id="ARBA00040957"/>
    </source>
</evidence>
<evidence type="ECO:0000256" key="12">
    <source>
        <dbReference type="SAM" id="Phobius"/>
    </source>
</evidence>
<evidence type="ECO:0000256" key="9">
    <source>
        <dbReference type="ARBA" id="ARBA00037983"/>
    </source>
</evidence>
<evidence type="ECO:0000256" key="11">
    <source>
        <dbReference type="PIRNR" id="PIRNR028865"/>
    </source>
</evidence>
<keyword evidence="7" id="KW-0333">Golgi apparatus</keyword>
<keyword evidence="6 12" id="KW-1133">Transmembrane helix</keyword>
<proteinExistence type="inferred from homology"/>
<dbReference type="Pfam" id="PF12352">
    <property type="entry name" value="V-SNARE_C"/>
    <property type="match status" value="1"/>
</dbReference>
<dbReference type="GO" id="GO:0005484">
    <property type="term" value="F:SNAP receptor activity"/>
    <property type="evidence" value="ECO:0007669"/>
    <property type="project" value="InterPro"/>
</dbReference>
<comment type="function">
    <text evidence="11">SNARE required for protein transport between the ER and the Golgi complex.</text>
</comment>
<evidence type="ECO:0000256" key="6">
    <source>
        <dbReference type="ARBA" id="ARBA00022989"/>
    </source>
</evidence>
<evidence type="ECO:0000256" key="1">
    <source>
        <dbReference type="ARBA" id="ARBA00004163"/>
    </source>
</evidence>
<evidence type="ECO:0000256" key="7">
    <source>
        <dbReference type="ARBA" id="ARBA00023034"/>
    </source>
</evidence>
<comment type="caution">
    <text evidence="13">The sequence shown here is derived from an EMBL/GenBank/DDBJ whole genome shotgun (WGS) entry which is preliminary data.</text>
</comment>
<dbReference type="GO" id="GO:0006906">
    <property type="term" value="P:vesicle fusion"/>
    <property type="evidence" value="ECO:0007669"/>
    <property type="project" value="TreeGrafter"/>
</dbReference>
<dbReference type="InterPro" id="IPR027027">
    <property type="entry name" value="GOSR2/Membrin/Bos1"/>
</dbReference>
<dbReference type="CDD" id="cd15863">
    <property type="entry name" value="SNARE_GS27"/>
    <property type="match status" value="1"/>
</dbReference>
<dbReference type="Proteomes" id="UP000266861">
    <property type="component" value="Unassembled WGS sequence"/>
</dbReference>
<dbReference type="GO" id="GO:0031201">
    <property type="term" value="C:SNARE complex"/>
    <property type="evidence" value="ECO:0007669"/>
    <property type="project" value="TreeGrafter"/>
</dbReference>
<protein>
    <recommendedName>
        <fullName evidence="10 11">Protein transport protein BOS1</fullName>
    </recommendedName>
</protein>
<dbReference type="GO" id="GO:0000149">
    <property type="term" value="F:SNARE binding"/>
    <property type="evidence" value="ECO:0007669"/>
    <property type="project" value="TreeGrafter"/>
</dbReference>
<dbReference type="GO" id="GO:0006888">
    <property type="term" value="P:endoplasmic reticulum to Golgi vesicle-mediated transport"/>
    <property type="evidence" value="ECO:0007669"/>
    <property type="project" value="TreeGrafter"/>
</dbReference>
<dbReference type="GO" id="GO:0015031">
    <property type="term" value="P:protein transport"/>
    <property type="evidence" value="ECO:0007669"/>
    <property type="project" value="UniProtKB-KW"/>
</dbReference>
<dbReference type="GO" id="GO:0005789">
    <property type="term" value="C:endoplasmic reticulum membrane"/>
    <property type="evidence" value="ECO:0007669"/>
    <property type="project" value="UniProtKB-SubCell"/>
</dbReference>
<dbReference type="STRING" id="1348612.A0A397IGY1"/>
<evidence type="ECO:0000313" key="13">
    <source>
        <dbReference type="EMBL" id="RHZ72293.1"/>
    </source>
</evidence>
<dbReference type="PANTHER" id="PTHR21230">
    <property type="entry name" value="VESICLE TRANSPORT V-SNARE PROTEIN VTI1-RELATED"/>
    <property type="match status" value="1"/>
</dbReference>
<name>A0A397IGY1_9GLOM</name>
<evidence type="ECO:0000256" key="5">
    <source>
        <dbReference type="ARBA" id="ARBA00022927"/>
    </source>
</evidence>
<evidence type="ECO:0000256" key="4">
    <source>
        <dbReference type="ARBA" id="ARBA00022692"/>
    </source>
</evidence>
<keyword evidence="4 12" id="KW-0812">Transmembrane</keyword>
<keyword evidence="14" id="KW-1185">Reference proteome</keyword>
<evidence type="ECO:0000256" key="8">
    <source>
        <dbReference type="ARBA" id="ARBA00023136"/>
    </source>
</evidence>
<evidence type="ECO:0000313" key="14">
    <source>
        <dbReference type="Proteomes" id="UP000266861"/>
    </source>
</evidence>
<dbReference type="OrthoDB" id="158360at2759"/>
<keyword evidence="3 11" id="KW-0813">Transport</keyword>
<keyword evidence="8 11" id="KW-0472">Membrane</keyword>
<dbReference type="EMBL" id="PQFF01000225">
    <property type="protein sequence ID" value="RHZ72293.1"/>
    <property type="molecule type" value="Genomic_DNA"/>
</dbReference>
<evidence type="ECO:0000256" key="3">
    <source>
        <dbReference type="ARBA" id="ARBA00022448"/>
    </source>
</evidence>
<dbReference type="GO" id="GO:0012507">
    <property type="term" value="C:ER to Golgi transport vesicle membrane"/>
    <property type="evidence" value="ECO:0007669"/>
    <property type="project" value="TreeGrafter"/>
</dbReference>
<dbReference type="PIRSF" id="PIRSF028865">
    <property type="entry name" value="Membrin-2"/>
    <property type="match status" value="1"/>
</dbReference>
<dbReference type="GO" id="GO:0031902">
    <property type="term" value="C:late endosome membrane"/>
    <property type="evidence" value="ECO:0007669"/>
    <property type="project" value="TreeGrafter"/>
</dbReference>
<feature type="transmembrane region" description="Helical" evidence="12">
    <location>
        <begin position="197"/>
        <end position="217"/>
    </location>
</feature>
<reference evidence="13 14" key="1">
    <citation type="submission" date="2018-08" db="EMBL/GenBank/DDBJ databases">
        <title>Genome and evolution of the arbuscular mycorrhizal fungus Diversispora epigaea (formerly Glomus versiforme) and its bacterial endosymbionts.</title>
        <authorList>
            <person name="Sun X."/>
            <person name="Fei Z."/>
            <person name="Harrison M."/>
        </authorList>
    </citation>
    <scope>NUCLEOTIDE SEQUENCE [LARGE SCALE GENOMIC DNA]</scope>
    <source>
        <strain evidence="13 14">IT104</strain>
    </source>
</reference>
<dbReference type="AlphaFoldDB" id="A0A397IGY1"/>
<accession>A0A397IGY1</accession>
<sequence>MNNLYKHALKQEKTLQEDLTKFEKEEDISVGIQGQISVGLTSLKRTIDDYEGLAKREMILVKQEKAFSNVSKLRENYTGLKNQFDRLKQREANKMSQNNRIELLGRRHNTSTQPEYPFQHDHLTREQNLYNENDFVNETDTKLDEFIAQGREVLNNMYDQNDTLKNAQRKLLDAANTLGLSHNVIQYIERISFQDKWIFIGGAIITLFSMWAIIHYLT</sequence>
<comment type="similarity">
    <text evidence="9 11">Belongs to the BOS1 family.</text>
</comment>
<dbReference type="PANTHER" id="PTHR21230:SF1">
    <property type="entry name" value="GOLGI SNAP RECEPTOR COMPLEX MEMBER 2"/>
    <property type="match status" value="1"/>
</dbReference>
<dbReference type="Gene3D" id="1.20.5.110">
    <property type="match status" value="1"/>
</dbReference>
<dbReference type="GO" id="GO:0000139">
    <property type="term" value="C:Golgi membrane"/>
    <property type="evidence" value="ECO:0007669"/>
    <property type="project" value="UniProtKB-SubCell"/>
</dbReference>
<gene>
    <name evidence="13" type="ORF">Glove_243g53</name>
</gene>